<reference evidence="1" key="1">
    <citation type="journal article" date="2021" name="Environ. Microbiol.">
        <title>Gene family expansions and transcriptome signatures uncover fungal adaptations to wood decay.</title>
        <authorList>
            <person name="Hage H."/>
            <person name="Miyauchi S."/>
            <person name="Viragh M."/>
            <person name="Drula E."/>
            <person name="Min B."/>
            <person name="Chaduli D."/>
            <person name="Navarro D."/>
            <person name="Favel A."/>
            <person name="Norest M."/>
            <person name="Lesage-Meessen L."/>
            <person name="Balint B."/>
            <person name="Merenyi Z."/>
            <person name="de Eugenio L."/>
            <person name="Morin E."/>
            <person name="Martinez A.T."/>
            <person name="Baldrian P."/>
            <person name="Stursova M."/>
            <person name="Martinez M.J."/>
            <person name="Novotny C."/>
            <person name="Magnuson J.K."/>
            <person name="Spatafora J.W."/>
            <person name="Maurice S."/>
            <person name="Pangilinan J."/>
            <person name="Andreopoulos W."/>
            <person name="LaButti K."/>
            <person name="Hundley H."/>
            <person name="Na H."/>
            <person name="Kuo A."/>
            <person name="Barry K."/>
            <person name="Lipzen A."/>
            <person name="Henrissat B."/>
            <person name="Riley R."/>
            <person name="Ahrendt S."/>
            <person name="Nagy L.G."/>
            <person name="Grigoriev I.V."/>
            <person name="Martin F."/>
            <person name="Rosso M.N."/>
        </authorList>
    </citation>
    <scope>NUCLEOTIDE SEQUENCE</scope>
    <source>
        <strain evidence="1">CBS 384.51</strain>
    </source>
</reference>
<dbReference type="EMBL" id="MU274909">
    <property type="protein sequence ID" value="KAI0089755.1"/>
    <property type="molecule type" value="Genomic_DNA"/>
</dbReference>
<proteinExistence type="predicted"/>
<dbReference type="Proteomes" id="UP001055072">
    <property type="component" value="Unassembled WGS sequence"/>
</dbReference>
<gene>
    <name evidence="1" type="ORF">BDY19DRAFT_905505</name>
</gene>
<keyword evidence="2" id="KW-1185">Reference proteome</keyword>
<protein>
    <submittedName>
        <fullName evidence="1">Uncharacterized protein</fullName>
    </submittedName>
</protein>
<organism evidence="1 2">
    <name type="scientific">Irpex rosettiformis</name>
    <dbReference type="NCBI Taxonomy" id="378272"/>
    <lineage>
        <taxon>Eukaryota</taxon>
        <taxon>Fungi</taxon>
        <taxon>Dikarya</taxon>
        <taxon>Basidiomycota</taxon>
        <taxon>Agaricomycotina</taxon>
        <taxon>Agaricomycetes</taxon>
        <taxon>Polyporales</taxon>
        <taxon>Irpicaceae</taxon>
        <taxon>Irpex</taxon>
    </lineage>
</organism>
<evidence type="ECO:0000313" key="2">
    <source>
        <dbReference type="Proteomes" id="UP001055072"/>
    </source>
</evidence>
<name>A0ACB8U709_9APHY</name>
<comment type="caution">
    <text evidence="1">The sequence shown here is derived from an EMBL/GenBank/DDBJ whole genome shotgun (WGS) entry which is preliminary data.</text>
</comment>
<evidence type="ECO:0000313" key="1">
    <source>
        <dbReference type="EMBL" id="KAI0089755.1"/>
    </source>
</evidence>
<sequence>MPESFQSAPPIAREQHICVRIGHAPSVLTNTTTHNYAITPRTLPSLFHNIIYPSAHSTSRTNGSTSPQLVPTSITERGRGNEGGGKNRGRGREERERNKRSPEHPSTALYILTRMVGTISGLGSDSFQSSLRSYKCIN</sequence>
<accession>A0ACB8U709</accession>